<evidence type="ECO:0000313" key="1">
    <source>
        <dbReference type="EMBL" id="KAK3244562.1"/>
    </source>
</evidence>
<dbReference type="EMBL" id="LGRX02031711">
    <property type="protein sequence ID" value="KAK3244562.1"/>
    <property type="molecule type" value="Genomic_DNA"/>
</dbReference>
<organism evidence="1 2">
    <name type="scientific">Cymbomonas tetramitiformis</name>
    <dbReference type="NCBI Taxonomy" id="36881"/>
    <lineage>
        <taxon>Eukaryota</taxon>
        <taxon>Viridiplantae</taxon>
        <taxon>Chlorophyta</taxon>
        <taxon>Pyramimonadophyceae</taxon>
        <taxon>Pyramimonadales</taxon>
        <taxon>Pyramimonadaceae</taxon>
        <taxon>Cymbomonas</taxon>
    </lineage>
</organism>
<keyword evidence="2" id="KW-1185">Reference proteome</keyword>
<evidence type="ECO:0000313" key="2">
    <source>
        <dbReference type="Proteomes" id="UP001190700"/>
    </source>
</evidence>
<dbReference type="Proteomes" id="UP001190700">
    <property type="component" value="Unassembled WGS sequence"/>
</dbReference>
<comment type="caution">
    <text evidence="1">The sequence shown here is derived from an EMBL/GenBank/DDBJ whole genome shotgun (WGS) entry which is preliminary data.</text>
</comment>
<reference evidence="1 2" key="1">
    <citation type="journal article" date="2015" name="Genome Biol. Evol.">
        <title>Comparative Genomics of a Bacterivorous Green Alga Reveals Evolutionary Causalities and Consequences of Phago-Mixotrophic Mode of Nutrition.</title>
        <authorList>
            <person name="Burns J.A."/>
            <person name="Paasch A."/>
            <person name="Narechania A."/>
            <person name="Kim E."/>
        </authorList>
    </citation>
    <scope>NUCLEOTIDE SEQUENCE [LARGE SCALE GENOMIC DNA]</scope>
    <source>
        <strain evidence="1 2">PLY_AMNH</strain>
    </source>
</reference>
<dbReference type="AlphaFoldDB" id="A0AAE0BXE4"/>
<sequence length="93" mass="10450">MGLMVHQHDIPAPWLGSPLAFRYHPGRLRLFFPTGISSCLLSPFSGRDPLVPGFWAAFWLSSGFWFWTRDLVMVNSALVLSTLQVAEFVTALL</sequence>
<protein>
    <submittedName>
        <fullName evidence="1">Uncharacterized protein</fullName>
    </submittedName>
</protein>
<accession>A0AAE0BXE4</accession>
<gene>
    <name evidence="1" type="ORF">CYMTET_45827</name>
</gene>
<proteinExistence type="predicted"/>
<name>A0AAE0BXE4_9CHLO</name>